<name>A0AC34R8M9_9BILA</name>
<evidence type="ECO:0000313" key="2">
    <source>
        <dbReference type="WBParaSite" id="JU765_v2.g4557.t1"/>
    </source>
</evidence>
<protein>
    <submittedName>
        <fullName evidence="2">Uncharacterized protein</fullName>
    </submittedName>
</protein>
<proteinExistence type="predicted"/>
<dbReference type="Proteomes" id="UP000887576">
    <property type="component" value="Unplaced"/>
</dbReference>
<evidence type="ECO:0000313" key="1">
    <source>
        <dbReference type="Proteomes" id="UP000887576"/>
    </source>
</evidence>
<organism evidence="1 2">
    <name type="scientific">Panagrolaimus sp. JU765</name>
    <dbReference type="NCBI Taxonomy" id="591449"/>
    <lineage>
        <taxon>Eukaryota</taxon>
        <taxon>Metazoa</taxon>
        <taxon>Ecdysozoa</taxon>
        <taxon>Nematoda</taxon>
        <taxon>Chromadorea</taxon>
        <taxon>Rhabditida</taxon>
        <taxon>Tylenchina</taxon>
        <taxon>Panagrolaimomorpha</taxon>
        <taxon>Panagrolaimoidea</taxon>
        <taxon>Panagrolaimidae</taxon>
        <taxon>Panagrolaimus</taxon>
    </lineage>
</organism>
<sequence>MISTRYLLCLVLGLLVIFVTAYQSDDSEDKIQFVKRLPEYDPAYIPAGLWDLDEGVRLKKWASQLRFGKRSGSSWASQVRFG</sequence>
<reference evidence="2" key="1">
    <citation type="submission" date="2022-11" db="UniProtKB">
        <authorList>
            <consortium name="WormBaseParasite"/>
        </authorList>
    </citation>
    <scope>IDENTIFICATION</scope>
</reference>
<dbReference type="WBParaSite" id="JU765_v2.g4557.t1">
    <property type="protein sequence ID" value="JU765_v2.g4557.t1"/>
    <property type="gene ID" value="JU765_v2.g4557"/>
</dbReference>
<accession>A0AC34R8M9</accession>